<keyword evidence="2" id="KW-1185">Reference proteome</keyword>
<protein>
    <submittedName>
        <fullName evidence="1">Uncharacterized protein</fullName>
    </submittedName>
</protein>
<evidence type="ECO:0000313" key="2">
    <source>
        <dbReference type="Proteomes" id="UP000028990"/>
    </source>
</evidence>
<dbReference type="EMBL" id="KN122104">
    <property type="protein sequence ID" value="KFO33199.1"/>
    <property type="molecule type" value="Genomic_DNA"/>
</dbReference>
<dbReference type="Proteomes" id="UP000028990">
    <property type="component" value="Unassembled WGS sequence"/>
</dbReference>
<proteinExistence type="predicted"/>
<organism evidence="1 2">
    <name type="scientific">Fukomys damarensis</name>
    <name type="common">Damaraland mole rat</name>
    <name type="synonym">Cryptomys damarensis</name>
    <dbReference type="NCBI Taxonomy" id="885580"/>
    <lineage>
        <taxon>Eukaryota</taxon>
        <taxon>Metazoa</taxon>
        <taxon>Chordata</taxon>
        <taxon>Craniata</taxon>
        <taxon>Vertebrata</taxon>
        <taxon>Euteleostomi</taxon>
        <taxon>Mammalia</taxon>
        <taxon>Eutheria</taxon>
        <taxon>Euarchontoglires</taxon>
        <taxon>Glires</taxon>
        <taxon>Rodentia</taxon>
        <taxon>Hystricomorpha</taxon>
        <taxon>Bathyergidae</taxon>
        <taxon>Fukomys</taxon>
    </lineage>
</organism>
<name>A0A091DM77_FUKDA</name>
<evidence type="ECO:0000313" key="1">
    <source>
        <dbReference type="EMBL" id="KFO33199.1"/>
    </source>
</evidence>
<gene>
    <name evidence="1" type="ORF">H920_05387</name>
</gene>
<reference evidence="1 2" key="1">
    <citation type="submission" date="2013-11" db="EMBL/GenBank/DDBJ databases">
        <title>The Damaraland mole rat (Fukomys damarensis) genome and evolution of African mole rats.</title>
        <authorList>
            <person name="Gladyshev V.N."/>
            <person name="Fang X."/>
        </authorList>
    </citation>
    <scope>NUCLEOTIDE SEQUENCE [LARGE SCALE GENOMIC DNA]</scope>
    <source>
        <tissue evidence="1">Liver</tissue>
    </source>
</reference>
<dbReference type="AlphaFoldDB" id="A0A091DM77"/>
<sequence length="210" mass="22052">MISGNRCFKSPMMYFTISECVMGHLFLLSASRNSAEVLLGGGSPAGGASRPPLRDGQGLCLTVTAAITFPLVPSPGDPRALGSATCFRTGRQNSAYTGRGACKPLRKPGRKGWTARGGLGAQLRDSTLRCVNRCHNAAGVLDPPAAAHPQSAPALRPLPATSAKMAVPGPRETFPLPVFSGLWVRCYLVGKTEGKGGVTRAFSFKTCFNM</sequence>
<accession>A0A091DM77</accession>